<proteinExistence type="predicted"/>
<sequence length="84" mass="9134">MRKEEFADSGEGASSCSRGGGGMRAVGILVPLNCAFSSYRGQGRPPQRSFVNNDSHNIMIQSDINGTKIVYPKEEMLPETVARE</sequence>
<evidence type="ECO:0000313" key="3">
    <source>
        <dbReference type="Proteomes" id="UP001279734"/>
    </source>
</evidence>
<name>A0AAD3Y066_NEPGR</name>
<evidence type="ECO:0000313" key="2">
    <source>
        <dbReference type="EMBL" id="GMH22754.1"/>
    </source>
</evidence>
<dbReference type="EMBL" id="BSYO01000025">
    <property type="protein sequence ID" value="GMH22754.1"/>
    <property type="molecule type" value="Genomic_DNA"/>
</dbReference>
<accession>A0AAD3Y066</accession>
<dbReference type="AlphaFoldDB" id="A0AAD3Y066"/>
<gene>
    <name evidence="2" type="ORF">Nepgr_024597</name>
</gene>
<dbReference type="Proteomes" id="UP001279734">
    <property type="component" value="Unassembled WGS sequence"/>
</dbReference>
<feature type="region of interest" description="Disordered" evidence="1">
    <location>
        <begin position="1"/>
        <end position="22"/>
    </location>
</feature>
<reference evidence="2" key="1">
    <citation type="submission" date="2023-05" db="EMBL/GenBank/DDBJ databases">
        <title>Nepenthes gracilis genome sequencing.</title>
        <authorList>
            <person name="Fukushima K."/>
        </authorList>
    </citation>
    <scope>NUCLEOTIDE SEQUENCE</scope>
    <source>
        <strain evidence="2">SING2019-196</strain>
    </source>
</reference>
<evidence type="ECO:0000256" key="1">
    <source>
        <dbReference type="SAM" id="MobiDB-lite"/>
    </source>
</evidence>
<comment type="caution">
    <text evidence="2">The sequence shown here is derived from an EMBL/GenBank/DDBJ whole genome shotgun (WGS) entry which is preliminary data.</text>
</comment>
<organism evidence="2 3">
    <name type="scientific">Nepenthes gracilis</name>
    <name type="common">Slender pitcher plant</name>
    <dbReference type="NCBI Taxonomy" id="150966"/>
    <lineage>
        <taxon>Eukaryota</taxon>
        <taxon>Viridiplantae</taxon>
        <taxon>Streptophyta</taxon>
        <taxon>Embryophyta</taxon>
        <taxon>Tracheophyta</taxon>
        <taxon>Spermatophyta</taxon>
        <taxon>Magnoliopsida</taxon>
        <taxon>eudicotyledons</taxon>
        <taxon>Gunneridae</taxon>
        <taxon>Pentapetalae</taxon>
        <taxon>Caryophyllales</taxon>
        <taxon>Nepenthaceae</taxon>
        <taxon>Nepenthes</taxon>
    </lineage>
</organism>
<protein>
    <submittedName>
        <fullName evidence="2">Uncharacterized protein</fullName>
    </submittedName>
</protein>
<keyword evidence="3" id="KW-1185">Reference proteome</keyword>